<evidence type="ECO:0000313" key="1">
    <source>
        <dbReference type="EMBL" id="GHO59854.1"/>
    </source>
</evidence>
<evidence type="ECO:0008006" key="3">
    <source>
        <dbReference type="Google" id="ProtNLM"/>
    </source>
</evidence>
<gene>
    <name evidence="1" type="ORF">KSB_83290</name>
</gene>
<sequence>MRYQFIAEHQHEYPIAQMCRVLDVSASGYYAWGKRQPSEHTRKDAELAEQIRIVFQANRAFERGESCYYHKNDCGINDV</sequence>
<proteinExistence type="predicted"/>
<reference evidence="1 2" key="1">
    <citation type="journal article" date="2021" name="Int. J. Syst. Evol. Microbiol.">
        <title>Reticulibacter mediterranei gen. nov., sp. nov., within the new family Reticulibacteraceae fam. nov., and Ktedonospora formicarum gen. nov., sp. nov., Ktedonobacter robiniae sp. nov., Dictyobacter formicarum sp. nov. and Dictyobacter arantiisoli sp. nov., belonging to the class Ktedonobacteria.</title>
        <authorList>
            <person name="Yabe S."/>
            <person name="Zheng Y."/>
            <person name="Wang C.M."/>
            <person name="Sakai Y."/>
            <person name="Abe K."/>
            <person name="Yokota A."/>
            <person name="Donadio S."/>
            <person name="Cavaletti L."/>
            <person name="Monciardini P."/>
        </authorList>
    </citation>
    <scope>NUCLEOTIDE SEQUENCE [LARGE SCALE GENOMIC DNA]</scope>
    <source>
        <strain evidence="1 2">SOSP1-30</strain>
    </source>
</reference>
<name>A0ABQ3V3X1_9CHLR</name>
<keyword evidence="2" id="KW-1185">Reference proteome</keyword>
<dbReference type="Proteomes" id="UP000654345">
    <property type="component" value="Unassembled WGS sequence"/>
</dbReference>
<evidence type="ECO:0000313" key="2">
    <source>
        <dbReference type="Proteomes" id="UP000654345"/>
    </source>
</evidence>
<comment type="caution">
    <text evidence="1">The sequence shown here is derived from an EMBL/GenBank/DDBJ whole genome shotgun (WGS) entry which is preliminary data.</text>
</comment>
<accession>A0ABQ3V3X1</accession>
<dbReference type="EMBL" id="BNJG01000003">
    <property type="protein sequence ID" value="GHO59854.1"/>
    <property type="molecule type" value="Genomic_DNA"/>
</dbReference>
<protein>
    <recommendedName>
        <fullName evidence="3">IS3 family transposase</fullName>
    </recommendedName>
</protein>
<organism evidence="1 2">
    <name type="scientific">Ktedonobacter robiniae</name>
    <dbReference type="NCBI Taxonomy" id="2778365"/>
    <lineage>
        <taxon>Bacteria</taxon>
        <taxon>Bacillati</taxon>
        <taxon>Chloroflexota</taxon>
        <taxon>Ktedonobacteria</taxon>
        <taxon>Ktedonobacterales</taxon>
        <taxon>Ktedonobacteraceae</taxon>
        <taxon>Ktedonobacter</taxon>
    </lineage>
</organism>